<evidence type="ECO:0000313" key="2">
    <source>
        <dbReference type="Proteomes" id="UP000013248"/>
    </source>
</evidence>
<proteinExistence type="predicted"/>
<dbReference type="Proteomes" id="UP000013248">
    <property type="component" value="Unassembled WGS sequence"/>
</dbReference>
<gene>
    <name evidence="1" type="ORF">F900_02031</name>
</gene>
<dbReference type="STRING" id="1217705.F900_02031"/>
<protein>
    <submittedName>
        <fullName evidence="1">Uncharacterized protein</fullName>
    </submittedName>
</protein>
<evidence type="ECO:0000313" key="1">
    <source>
        <dbReference type="EMBL" id="ENX00361.1"/>
    </source>
</evidence>
<dbReference type="EMBL" id="APRP01000022">
    <property type="protein sequence ID" value="ENX00361.1"/>
    <property type="molecule type" value="Genomic_DNA"/>
</dbReference>
<dbReference type="RefSeq" id="WP_005217203.1">
    <property type="nucleotide sequence ID" value="NZ_KB850089.1"/>
</dbReference>
<dbReference type="HOGENOM" id="CLU_063003_0_0_6"/>
<accession>N9N435</accession>
<sequence>MEELKNYLKPLAYLDQNILDYLSKETEVDDEAIQFLKENFQIVYSSITLQEIYKAGLNGGEHYSNNFLRLLTYLDAQFIFLQIIDNQVTNTLMRSLLSPQFHYQEFLSNLNFDDFTYPVLKTNLAVWGGIDNLDQLRQEQKNSLVKLIVFMQEQLNYLKSLESSDPVIIEFIYDFSKKLKVIEAQKNQFNINVDFSIDNLKKIRDEDKSGSMLFRKALKVDINQLRSFEKPNILEKIYKSLKDNNPDLHMDIEEFFQLKNNYIQPDRDLFVFEKVNIIFTMLNFIGYFSDKKLNRENEFFASFRDMNHASYACFCEYFFSKDMRLKKKITAIYEYLNISTQICDIQISSK</sequence>
<dbReference type="AlphaFoldDB" id="N9N435"/>
<reference evidence="1 2" key="1">
    <citation type="submission" date="2013-02" db="EMBL/GenBank/DDBJ databases">
        <title>The Genome Sequence of Acinetobacter sp. ANC 3862.</title>
        <authorList>
            <consortium name="The Broad Institute Genome Sequencing Platform"/>
            <consortium name="The Broad Institute Genome Sequencing Center for Infectious Disease"/>
            <person name="Cerqueira G."/>
            <person name="Feldgarden M."/>
            <person name="Courvalin P."/>
            <person name="Perichon B."/>
            <person name="Grillot-Courvalin C."/>
            <person name="Clermont D."/>
            <person name="Rocha E."/>
            <person name="Yoon E.-J."/>
            <person name="Nemec A."/>
            <person name="Walker B."/>
            <person name="Young S.K."/>
            <person name="Zeng Q."/>
            <person name="Gargeya S."/>
            <person name="Fitzgerald M."/>
            <person name="Haas B."/>
            <person name="Abouelleil A."/>
            <person name="Alvarado L."/>
            <person name="Arachchi H.M."/>
            <person name="Berlin A.M."/>
            <person name="Chapman S.B."/>
            <person name="Dewar J."/>
            <person name="Goldberg J."/>
            <person name="Griggs A."/>
            <person name="Gujja S."/>
            <person name="Hansen M."/>
            <person name="Howarth C."/>
            <person name="Imamovic A."/>
            <person name="Larimer J."/>
            <person name="McCowan C."/>
            <person name="Murphy C."/>
            <person name="Neiman D."/>
            <person name="Pearson M."/>
            <person name="Priest M."/>
            <person name="Roberts A."/>
            <person name="Saif S."/>
            <person name="Shea T."/>
            <person name="Sisk P."/>
            <person name="Sykes S."/>
            <person name="Wortman J."/>
            <person name="Nusbaum C."/>
            <person name="Birren B."/>
        </authorList>
    </citation>
    <scope>NUCLEOTIDE SEQUENCE [LARGE SCALE GENOMIC DNA]</scope>
    <source>
        <strain evidence="1 2">ANC 3862</strain>
    </source>
</reference>
<organism evidence="1 2">
    <name type="scientific">Acinetobacter modestus</name>
    <dbReference type="NCBI Taxonomy" id="1776740"/>
    <lineage>
        <taxon>Bacteria</taxon>
        <taxon>Pseudomonadati</taxon>
        <taxon>Pseudomonadota</taxon>
        <taxon>Gammaproteobacteria</taxon>
        <taxon>Moraxellales</taxon>
        <taxon>Moraxellaceae</taxon>
        <taxon>Acinetobacter</taxon>
    </lineage>
</organism>
<name>N9N435_9GAMM</name>
<dbReference type="PATRIC" id="fig|1217705.3.peg.1974"/>
<dbReference type="eggNOG" id="ENOG502ZKPQ">
    <property type="taxonomic scope" value="Bacteria"/>
</dbReference>
<comment type="caution">
    <text evidence="1">The sequence shown here is derived from an EMBL/GenBank/DDBJ whole genome shotgun (WGS) entry which is preliminary data.</text>
</comment>